<feature type="compositionally biased region" description="Polar residues" evidence="8">
    <location>
        <begin position="14"/>
        <end position="26"/>
    </location>
</feature>
<evidence type="ECO:0000256" key="4">
    <source>
        <dbReference type="ARBA" id="ARBA00023274"/>
    </source>
</evidence>
<evidence type="ECO:0000256" key="6">
    <source>
        <dbReference type="ARBA" id="ARBA00035226"/>
    </source>
</evidence>
<dbReference type="Proteomes" id="UP000664940">
    <property type="component" value="Unassembled WGS sequence"/>
</dbReference>
<name>A0A833ZWU7_9CHIR</name>
<dbReference type="PANTHER" id="PTHR10114">
    <property type="entry name" value="60S RIBOSOMAL PROTEIN L36"/>
    <property type="match status" value="1"/>
</dbReference>
<organism evidence="9 10">
    <name type="scientific">Phyllostomus discolor</name>
    <name type="common">pale spear-nosed bat</name>
    <dbReference type="NCBI Taxonomy" id="89673"/>
    <lineage>
        <taxon>Eukaryota</taxon>
        <taxon>Metazoa</taxon>
        <taxon>Chordata</taxon>
        <taxon>Craniata</taxon>
        <taxon>Vertebrata</taxon>
        <taxon>Euteleostomi</taxon>
        <taxon>Mammalia</taxon>
        <taxon>Eutheria</taxon>
        <taxon>Laurasiatheria</taxon>
        <taxon>Chiroptera</taxon>
        <taxon>Yangochiroptera</taxon>
        <taxon>Phyllostomidae</taxon>
        <taxon>Phyllostominae</taxon>
        <taxon>Phyllostomus</taxon>
    </lineage>
</organism>
<evidence type="ECO:0000256" key="2">
    <source>
        <dbReference type="ARBA" id="ARBA00011133"/>
    </source>
</evidence>
<keyword evidence="4" id="KW-0687">Ribonucleoprotein</keyword>
<reference evidence="9 10" key="1">
    <citation type="journal article" date="2020" name="Nature">
        <title>Six reference-quality genomes reveal evolution of bat adaptations.</title>
        <authorList>
            <person name="Jebb D."/>
            <person name="Huang Z."/>
            <person name="Pippel M."/>
            <person name="Hughes G.M."/>
            <person name="Lavrichenko K."/>
            <person name="Devanna P."/>
            <person name="Winkler S."/>
            <person name="Jermiin L.S."/>
            <person name="Skirmuntt E.C."/>
            <person name="Katzourakis A."/>
            <person name="Burkitt-Gray L."/>
            <person name="Ray D.A."/>
            <person name="Sullivan K.A.M."/>
            <person name="Roscito J.G."/>
            <person name="Kirilenko B.M."/>
            <person name="Davalos L.M."/>
            <person name="Corthals A.P."/>
            <person name="Power M.L."/>
            <person name="Jones G."/>
            <person name="Ransome R.D."/>
            <person name="Dechmann D.K.N."/>
            <person name="Locatelli A.G."/>
            <person name="Puechmaille S.J."/>
            <person name="Fedrigo O."/>
            <person name="Jarvis E.D."/>
            <person name="Hiller M."/>
            <person name="Vernes S.C."/>
            <person name="Myers E.W."/>
            <person name="Teeling E.C."/>
        </authorList>
    </citation>
    <scope>NUCLEOTIDE SEQUENCE [LARGE SCALE GENOMIC DNA]</scope>
    <source>
        <strain evidence="9">Bat1K_MPI-CBG_1</strain>
    </source>
</reference>
<dbReference type="GO" id="GO:0005840">
    <property type="term" value="C:ribosome"/>
    <property type="evidence" value="ECO:0007669"/>
    <property type="project" value="UniProtKB-KW"/>
</dbReference>
<evidence type="ECO:0000313" key="10">
    <source>
        <dbReference type="Proteomes" id="UP000664940"/>
    </source>
</evidence>
<proteinExistence type="inferred from homology"/>
<evidence type="ECO:0000256" key="1">
    <source>
        <dbReference type="ARBA" id="ARBA00006509"/>
    </source>
</evidence>
<dbReference type="GO" id="GO:0006412">
    <property type="term" value="P:translation"/>
    <property type="evidence" value="ECO:0007669"/>
    <property type="project" value="InterPro"/>
</dbReference>
<gene>
    <name evidence="9" type="ORF">HJG60_011417</name>
</gene>
<dbReference type="InterPro" id="IPR000509">
    <property type="entry name" value="Ribosomal_eL36"/>
</dbReference>
<dbReference type="GO" id="GO:0003735">
    <property type="term" value="F:structural constituent of ribosome"/>
    <property type="evidence" value="ECO:0007669"/>
    <property type="project" value="InterPro"/>
</dbReference>
<dbReference type="AlphaFoldDB" id="A0A833ZWU7"/>
<dbReference type="GO" id="GO:1990904">
    <property type="term" value="C:ribonucleoprotein complex"/>
    <property type="evidence" value="ECO:0007669"/>
    <property type="project" value="UniProtKB-KW"/>
</dbReference>
<keyword evidence="3" id="KW-0689">Ribosomal protein</keyword>
<dbReference type="Gene3D" id="1.10.10.1760">
    <property type="entry name" value="60S ribosomal protein L36"/>
    <property type="match status" value="1"/>
</dbReference>
<evidence type="ECO:0000256" key="5">
    <source>
        <dbReference type="ARBA" id="ARBA00034092"/>
    </source>
</evidence>
<evidence type="ECO:0000256" key="3">
    <source>
        <dbReference type="ARBA" id="ARBA00022980"/>
    </source>
</evidence>
<accession>A0A833ZWU7</accession>
<dbReference type="InterPro" id="IPR038097">
    <property type="entry name" value="Ribosomal_eL36_sf"/>
</dbReference>
<dbReference type="Pfam" id="PF01158">
    <property type="entry name" value="Ribosomal_L36e"/>
    <property type="match status" value="1"/>
</dbReference>
<evidence type="ECO:0000256" key="8">
    <source>
        <dbReference type="SAM" id="MobiDB-lite"/>
    </source>
</evidence>
<sequence length="120" mass="12989">MAQGHQVTEHVSHQHGTSPSARGLCGTQSSERCGFLPCHAMELLKVSTDRRALEWIKKRVGTHVRAKGRREELSSVLAAVRKAAAEQDGAPSPCVIKPVQEKKRVKGSQLVWLSGLSAGL</sequence>
<comment type="subunit">
    <text evidence="2">Component of the large ribosomal subunit.</text>
</comment>
<comment type="function">
    <text evidence="5">Component of the large ribosomal subunit. The ribosome is a large ribonucleoprotein complex responsible for the synthesis of proteins in the cell.</text>
</comment>
<comment type="caution">
    <text evidence="9">The sequence shown here is derived from an EMBL/GenBank/DDBJ whole genome shotgun (WGS) entry which is preliminary data.</text>
</comment>
<comment type="similarity">
    <text evidence="1">Belongs to the eukaryotic ribosomal protein eL36 family.</text>
</comment>
<evidence type="ECO:0000313" key="9">
    <source>
        <dbReference type="EMBL" id="KAF6104502.1"/>
    </source>
</evidence>
<feature type="region of interest" description="Disordered" evidence="8">
    <location>
        <begin position="1"/>
        <end position="26"/>
    </location>
</feature>
<evidence type="ECO:0000256" key="7">
    <source>
        <dbReference type="ARBA" id="ARBA00035331"/>
    </source>
</evidence>
<protein>
    <recommendedName>
        <fullName evidence="6">Large ribosomal subunit protein eL36</fullName>
    </recommendedName>
    <alternativeName>
        <fullName evidence="7">60S ribosomal protein L36</fullName>
    </alternativeName>
</protein>
<dbReference type="EMBL" id="JABVXQ010000006">
    <property type="protein sequence ID" value="KAF6104502.1"/>
    <property type="molecule type" value="Genomic_DNA"/>
</dbReference>